<protein>
    <submittedName>
        <fullName evidence="2">Uncharacterized protein</fullName>
    </submittedName>
</protein>
<evidence type="ECO:0000256" key="1">
    <source>
        <dbReference type="SAM" id="Phobius"/>
    </source>
</evidence>
<proteinExistence type="predicted"/>
<accession>A0A1G2QPM0</accession>
<reference evidence="2 3" key="1">
    <citation type="journal article" date="2016" name="Nat. Commun.">
        <title>Thousands of microbial genomes shed light on interconnected biogeochemical processes in an aquifer system.</title>
        <authorList>
            <person name="Anantharaman K."/>
            <person name="Brown C.T."/>
            <person name="Hug L.A."/>
            <person name="Sharon I."/>
            <person name="Castelle C.J."/>
            <person name="Probst A.J."/>
            <person name="Thomas B.C."/>
            <person name="Singh A."/>
            <person name="Wilkins M.J."/>
            <person name="Karaoz U."/>
            <person name="Brodie E.L."/>
            <person name="Williams K.H."/>
            <person name="Hubbard S.S."/>
            <person name="Banfield J.F."/>
        </authorList>
    </citation>
    <scope>NUCLEOTIDE SEQUENCE [LARGE SCALE GENOMIC DNA]</scope>
</reference>
<dbReference type="AlphaFoldDB" id="A0A1G2QPM0"/>
<feature type="transmembrane region" description="Helical" evidence="1">
    <location>
        <begin position="17"/>
        <end position="37"/>
    </location>
</feature>
<comment type="caution">
    <text evidence="2">The sequence shown here is derived from an EMBL/GenBank/DDBJ whole genome shotgun (WGS) entry which is preliminary data.</text>
</comment>
<name>A0A1G2QPM0_9BACT</name>
<sequence>MNILKKIQEKSEDERRIIFWILVIVIGLVLFGGWLVLIKHRLVNLNQGKLRQELRLPELEKQINDLPKPELNLGVDQLKQLEELFQKEAVTP</sequence>
<evidence type="ECO:0000313" key="3">
    <source>
        <dbReference type="Proteomes" id="UP000179245"/>
    </source>
</evidence>
<dbReference type="Proteomes" id="UP000179245">
    <property type="component" value="Unassembled WGS sequence"/>
</dbReference>
<keyword evidence="1" id="KW-0472">Membrane</keyword>
<organism evidence="2 3">
    <name type="scientific">Candidatus Wildermuthbacteria bacterium GWA2_46_15</name>
    <dbReference type="NCBI Taxonomy" id="1802443"/>
    <lineage>
        <taxon>Bacteria</taxon>
        <taxon>Candidatus Wildermuthiibacteriota</taxon>
    </lineage>
</organism>
<evidence type="ECO:0000313" key="2">
    <source>
        <dbReference type="EMBL" id="OHA62550.1"/>
    </source>
</evidence>
<gene>
    <name evidence="2" type="ORF">A2117_01510</name>
</gene>
<keyword evidence="1" id="KW-1133">Transmembrane helix</keyword>
<dbReference type="STRING" id="1802443.A2117_01510"/>
<dbReference type="EMBL" id="MHTO01000010">
    <property type="protein sequence ID" value="OHA62550.1"/>
    <property type="molecule type" value="Genomic_DNA"/>
</dbReference>
<keyword evidence="1" id="KW-0812">Transmembrane</keyword>